<evidence type="ECO:0000313" key="3">
    <source>
        <dbReference type="Proteomes" id="UP000838878"/>
    </source>
</evidence>
<feature type="chain" id="PRO_5035435296" evidence="1">
    <location>
        <begin position="18"/>
        <end position="235"/>
    </location>
</feature>
<feature type="signal peptide" evidence="1">
    <location>
        <begin position="1"/>
        <end position="17"/>
    </location>
</feature>
<gene>
    <name evidence="2" type="ORF">BINO364_LOCUS2959</name>
</gene>
<sequence>MWRWVAVWCASMLSVSGTIDWRLLNSKYSGSQMDCFDYPADVPFRFYEPGWGLPRKVSKFHMTPPKYLPSPTPFINVASRRFDIFLSNREDIVKEHAKLVQDINGLKQVMFVPPIPDESRDYDDSIFHEIIETSTTTTRPPSTKPTKPSKGIPILLVGGASRKHSVKSQPFKGSNSKHTISLVGTSVTPLVRYMHPYVVTTSNRHPVRICLPLSYPSTTPTPSLWERLLKSIIPR</sequence>
<accession>A0A8J9UAS0</accession>
<evidence type="ECO:0000256" key="1">
    <source>
        <dbReference type="SAM" id="SignalP"/>
    </source>
</evidence>
<name>A0A8J9UAS0_9NEOP</name>
<protein>
    <submittedName>
        <fullName evidence="2">Uncharacterized protein</fullName>
    </submittedName>
</protein>
<reference evidence="2" key="1">
    <citation type="submission" date="2021-12" db="EMBL/GenBank/DDBJ databases">
        <authorList>
            <person name="Martin H S."/>
        </authorList>
    </citation>
    <scope>NUCLEOTIDE SEQUENCE</scope>
</reference>
<organism evidence="2 3">
    <name type="scientific">Brenthis ino</name>
    <name type="common">lesser marbled fritillary</name>
    <dbReference type="NCBI Taxonomy" id="405034"/>
    <lineage>
        <taxon>Eukaryota</taxon>
        <taxon>Metazoa</taxon>
        <taxon>Ecdysozoa</taxon>
        <taxon>Arthropoda</taxon>
        <taxon>Hexapoda</taxon>
        <taxon>Insecta</taxon>
        <taxon>Pterygota</taxon>
        <taxon>Neoptera</taxon>
        <taxon>Endopterygota</taxon>
        <taxon>Lepidoptera</taxon>
        <taxon>Glossata</taxon>
        <taxon>Ditrysia</taxon>
        <taxon>Papilionoidea</taxon>
        <taxon>Nymphalidae</taxon>
        <taxon>Heliconiinae</taxon>
        <taxon>Argynnini</taxon>
        <taxon>Brenthis</taxon>
    </lineage>
</organism>
<dbReference type="OrthoDB" id="7400442at2759"/>
<dbReference type="EMBL" id="OV170231">
    <property type="protein sequence ID" value="CAH0716134.1"/>
    <property type="molecule type" value="Genomic_DNA"/>
</dbReference>
<keyword evidence="1" id="KW-0732">Signal</keyword>
<proteinExistence type="predicted"/>
<keyword evidence="3" id="KW-1185">Reference proteome</keyword>
<dbReference type="Proteomes" id="UP000838878">
    <property type="component" value="Chromosome 11"/>
</dbReference>
<evidence type="ECO:0000313" key="2">
    <source>
        <dbReference type="EMBL" id="CAH0716134.1"/>
    </source>
</evidence>
<dbReference type="AlphaFoldDB" id="A0A8J9UAS0"/>
<feature type="non-terminal residue" evidence="2">
    <location>
        <position position="235"/>
    </location>
</feature>